<dbReference type="Proteomes" id="UP000032309">
    <property type="component" value="Unassembled WGS sequence"/>
</dbReference>
<evidence type="ECO:0000256" key="5">
    <source>
        <dbReference type="ARBA" id="ARBA00022741"/>
    </source>
</evidence>
<sequence length="262" mass="29522">MARAIIVSNLNYCYPDGTMALKDVNFDVEEGETLVIIGANGTGKSTLFMNLMGILEGDGRIEIMGLTLDKKNMKEIRRKMGLVFQNPDDQLFCPTVMDDVSFGPLNLGWDNNQIIAASEEALVLVGMEGYGSRISHHLSFGEKKRAAIATVLSMNPKVLLLDEPTSGLDPRSSSKFINILYTLKSQGKTLLVVTHDIFLTQEIADRVLVFSEEKRPVAIGNYKEILNNYDLLLKNNLVHQHRHRHDEMVHEHEHRHGHIHKH</sequence>
<evidence type="ECO:0000256" key="3">
    <source>
        <dbReference type="ARBA" id="ARBA00022448"/>
    </source>
</evidence>
<dbReference type="Pfam" id="PF00005">
    <property type="entry name" value="ABC_tran"/>
    <property type="match status" value="1"/>
</dbReference>
<feature type="domain" description="ABC transporter" evidence="10">
    <location>
        <begin position="5"/>
        <end position="237"/>
    </location>
</feature>
<evidence type="ECO:0000256" key="4">
    <source>
        <dbReference type="ARBA" id="ARBA00022475"/>
    </source>
</evidence>
<proteinExistence type="inferred from homology"/>
<evidence type="ECO:0000256" key="9">
    <source>
        <dbReference type="RuleBase" id="RU364103"/>
    </source>
</evidence>
<gene>
    <name evidence="11" type="ORF">BROSI_A3287</name>
</gene>
<dbReference type="NCBIfam" id="TIGR01166">
    <property type="entry name" value="cbiO"/>
    <property type="match status" value="1"/>
</dbReference>
<evidence type="ECO:0000256" key="7">
    <source>
        <dbReference type="ARBA" id="ARBA00022967"/>
    </source>
</evidence>
<organism evidence="11 12">
    <name type="scientific">Candidatus Brocadia sinica JPN1</name>
    <dbReference type="NCBI Taxonomy" id="1197129"/>
    <lineage>
        <taxon>Bacteria</taxon>
        <taxon>Pseudomonadati</taxon>
        <taxon>Planctomycetota</taxon>
        <taxon>Candidatus Brocadiia</taxon>
        <taxon>Candidatus Brocadiales</taxon>
        <taxon>Candidatus Brocadiaceae</taxon>
        <taxon>Candidatus Brocadia</taxon>
    </lineage>
</organism>
<dbReference type="InterPro" id="IPR027417">
    <property type="entry name" value="P-loop_NTPase"/>
</dbReference>
<comment type="similarity">
    <text evidence="2 9">Belongs to the ABC transporter superfamily.</text>
</comment>
<comment type="subcellular location">
    <subcellularLocation>
        <location evidence="1 9">Cell membrane</location>
        <topology evidence="1 9">Peripheral membrane protein</topology>
    </subcellularLocation>
</comment>
<dbReference type="SMART" id="SM00382">
    <property type="entry name" value="AAA"/>
    <property type="match status" value="1"/>
</dbReference>
<keyword evidence="4 9" id="KW-1003">Cell membrane</keyword>
<dbReference type="InterPro" id="IPR050095">
    <property type="entry name" value="ECF_ABC_transporter_ATP-bd"/>
</dbReference>
<dbReference type="PROSITE" id="PS00211">
    <property type="entry name" value="ABC_TRANSPORTER_1"/>
    <property type="match status" value="1"/>
</dbReference>
<keyword evidence="12" id="KW-1185">Reference proteome</keyword>
<dbReference type="PANTHER" id="PTHR43553">
    <property type="entry name" value="HEAVY METAL TRANSPORTER"/>
    <property type="match status" value="1"/>
</dbReference>
<dbReference type="Gene3D" id="3.40.50.300">
    <property type="entry name" value="P-loop containing nucleotide triphosphate hydrolases"/>
    <property type="match status" value="1"/>
</dbReference>
<dbReference type="RefSeq" id="WP_052564703.1">
    <property type="nucleotide sequence ID" value="NZ_BAFN01000001.1"/>
</dbReference>
<evidence type="ECO:0000256" key="1">
    <source>
        <dbReference type="ARBA" id="ARBA00004202"/>
    </source>
</evidence>
<evidence type="ECO:0000256" key="6">
    <source>
        <dbReference type="ARBA" id="ARBA00022840"/>
    </source>
</evidence>
<dbReference type="SUPFAM" id="SSF52540">
    <property type="entry name" value="P-loop containing nucleoside triphosphate hydrolases"/>
    <property type="match status" value="1"/>
</dbReference>
<keyword evidence="3 9" id="KW-0813">Transport</keyword>
<evidence type="ECO:0000259" key="10">
    <source>
        <dbReference type="PROSITE" id="PS50893"/>
    </source>
</evidence>
<dbReference type="CDD" id="cd03225">
    <property type="entry name" value="ABC_cobalt_CbiO_domain1"/>
    <property type="match status" value="1"/>
</dbReference>
<dbReference type="InterPro" id="IPR005876">
    <property type="entry name" value="Co_trans_ATP-bd"/>
</dbReference>
<dbReference type="InterPro" id="IPR017871">
    <property type="entry name" value="ABC_transporter-like_CS"/>
</dbReference>
<dbReference type="InterPro" id="IPR015856">
    <property type="entry name" value="ABC_transpr_CbiO/EcfA_su"/>
</dbReference>
<accession>A0ABQ0K0Z6</accession>
<keyword evidence="7" id="KW-1278">Translocase</keyword>
<name>A0ABQ0K0Z6_9BACT</name>
<comment type="caution">
    <text evidence="11">The sequence shown here is derived from an EMBL/GenBank/DDBJ whole genome shotgun (WGS) entry which is preliminary data.</text>
</comment>
<dbReference type="PANTHER" id="PTHR43553:SF24">
    <property type="entry name" value="ENERGY-COUPLING FACTOR TRANSPORTER ATP-BINDING PROTEIN ECFA1"/>
    <property type="match status" value="1"/>
</dbReference>
<keyword evidence="8 9" id="KW-0472">Membrane</keyword>
<keyword evidence="6 9" id="KW-0067">ATP-binding</keyword>
<evidence type="ECO:0000313" key="12">
    <source>
        <dbReference type="Proteomes" id="UP000032309"/>
    </source>
</evidence>
<dbReference type="InterPro" id="IPR003439">
    <property type="entry name" value="ABC_transporter-like_ATP-bd"/>
</dbReference>
<evidence type="ECO:0000313" key="11">
    <source>
        <dbReference type="EMBL" id="GAN34744.1"/>
    </source>
</evidence>
<dbReference type="InterPro" id="IPR003593">
    <property type="entry name" value="AAA+_ATPase"/>
</dbReference>
<evidence type="ECO:0000256" key="8">
    <source>
        <dbReference type="ARBA" id="ARBA00023136"/>
    </source>
</evidence>
<keyword evidence="5 9" id="KW-0547">Nucleotide-binding</keyword>
<protein>
    <recommendedName>
        <fullName evidence="9">ABC transporter ATP-binding protein</fullName>
    </recommendedName>
</protein>
<comment type="function">
    <text evidence="9">Part of an ABC transporter complex. Responsible for energy coupling to the transport system.</text>
</comment>
<evidence type="ECO:0000256" key="2">
    <source>
        <dbReference type="ARBA" id="ARBA00005417"/>
    </source>
</evidence>
<dbReference type="PROSITE" id="PS50893">
    <property type="entry name" value="ABC_TRANSPORTER_2"/>
    <property type="match status" value="1"/>
</dbReference>
<reference evidence="12" key="1">
    <citation type="journal article" date="2015" name="Genome Announc.">
        <title>Draft Genome Sequence of an Anaerobic Ammonium-Oxidizing Bacterium, "Candidatus Brocadia sinica".</title>
        <authorList>
            <person name="Oshiki M."/>
            <person name="Shinyako-Hata K."/>
            <person name="Satoh H."/>
            <person name="Okabe S."/>
        </authorList>
    </citation>
    <scope>NUCLEOTIDE SEQUENCE [LARGE SCALE GENOMIC DNA]</scope>
    <source>
        <strain evidence="12">JPN1</strain>
    </source>
</reference>
<dbReference type="EMBL" id="BAFN01000001">
    <property type="protein sequence ID" value="GAN34744.1"/>
    <property type="molecule type" value="Genomic_DNA"/>
</dbReference>